<dbReference type="PROSITE" id="PS50929">
    <property type="entry name" value="ABC_TM1F"/>
    <property type="match status" value="1"/>
</dbReference>
<dbReference type="Pfam" id="PF00005">
    <property type="entry name" value="ABC_tran"/>
    <property type="match status" value="2"/>
</dbReference>
<feature type="transmembrane region" description="Helical" evidence="10">
    <location>
        <begin position="69"/>
        <end position="92"/>
    </location>
</feature>
<evidence type="ECO:0000256" key="10">
    <source>
        <dbReference type="SAM" id="Phobius"/>
    </source>
</evidence>
<dbReference type="Proteomes" id="UP000184330">
    <property type="component" value="Unassembled WGS sequence"/>
</dbReference>
<keyword evidence="7 10" id="KW-1133">Transmembrane helix</keyword>
<feature type="transmembrane region" description="Helical" evidence="10">
    <location>
        <begin position="303"/>
        <end position="328"/>
    </location>
</feature>
<dbReference type="GO" id="GO:0016887">
    <property type="term" value="F:ATP hydrolysis activity"/>
    <property type="evidence" value="ECO:0007669"/>
    <property type="project" value="InterPro"/>
</dbReference>
<dbReference type="EMBL" id="FJOG01000019">
    <property type="protein sequence ID" value="CZR62077.1"/>
    <property type="molecule type" value="Genomic_DNA"/>
</dbReference>
<dbReference type="PROSITE" id="PS50893">
    <property type="entry name" value="ABC_TRANSPORTER_2"/>
    <property type="match status" value="2"/>
</dbReference>
<dbReference type="OrthoDB" id="6500128at2759"/>
<evidence type="ECO:0000256" key="9">
    <source>
        <dbReference type="SAM" id="MobiDB-lite"/>
    </source>
</evidence>
<dbReference type="Gene3D" id="3.40.50.300">
    <property type="entry name" value="P-loop containing nucleotide triphosphate hydrolases"/>
    <property type="match status" value="2"/>
</dbReference>
<keyword evidence="4 10" id="KW-0812">Transmembrane</keyword>
<organism evidence="13 14">
    <name type="scientific">Phialocephala subalpina</name>
    <dbReference type="NCBI Taxonomy" id="576137"/>
    <lineage>
        <taxon>Eukaryota</taxon>
        <taxon>Fungi</taxon>
        <taxon>Dikarya</taxon>
        <taxon>Ascomycota</taxon>
        <taxon>Pezizomycotina</taxon>
        <taxon>Leotiomycetes</taxon>
        <taxon>Helotiales</taxon>
        <taxon>Mollisiaceae</taxon>
        <taxon>Phialocephala</taxon>
        <taxon>Phialocephala fortinii species complex</taxon>
    </lineage>
</organism>
<dbReference type="STRING" id="576137.A0A1L7XAS8"/>
<evidence type="ECO:0000256" key="1">
    <source>
        <dbReference type="ARBA" id="ARBA00004651"/>
    </source>
</evidence>
<dbReference type="CDD" id="cd03244">
    <property type="entry name" value="ABCC_MRP_domain2"/>
    <property type="match status" value="1"/>
</dbReference>
<dbReference type="PANTHER" id="PTHR24223:SF269">
    <property type="entry name" value="ABC MULTIDRUG TRANSPORTER (EUROFUNG)-RELATED"/>
    <property type="match status" value="1"/>
</dbReference>
<gene>
    <name evidence="13" type="ORF">PAC_11974</name>
</gene>
<evidence type="ECO:0000256" key="5">
    <source>
        <dbReference type="ARBA" id="ARBA00022741"/>
    </source>
</evidence>
<evidence type="ECO:0000256" key="6">
    <source>
        <dbReference type="ARBA" id="ARBA00022840"/>
    </source>
</evidence>
<evidence type="ECO:0000313" key="14">
    <source>
        <dbReference type="Proteomes" id="UP000184330"/>
    </source>
</evidence>
<dbReference type="Pfam" id="PF24357">
    <property type="entry name" value="TMD0_ABC"/>
    <property type="match status" value="1"/>
</dbReference>
<dbReference type="CDD" id="cd18580">
    <property type="entry name" value="ABC_6TM_ABCC_D2"/>
    <property type="match status" value="1"/>
</dbReference>
<dbReference type="PROSITE" id="PS00211">
    <property type="entry name" value="ABC_TRANSPORTER_1"/>
    <property type="match status" value="2"/>
</dbReference>
<dbReference type="GO" id="GO:0005886">
    <property type="term" value="C:plasma membrane"/>
    <property type="evidence" value="ECO:0007669"/>
    <property type="project" value="UniProtKB-SubCell"/>
</dbReference>
<dbReference type="GO" id="GO:0140359">
    <property type="term" value="F:ABC-type transporter activity"/>
    <property type="evidence" value="ECO:0007669"/>
    <property type="project" value="InterPro"/>
</dbReference>
<dbReference type="InterPro" id="IPR011527">
    <property type="entry name" value="ABC1_TM_dom"/>
</dbReference>
<feature type="transmembrane region" description="Helical" evidence="10">
    <location>
        <begin position="946"/>
        <end position="979"/>
    </location>
</feature>
<comment type="subcellular location">
    <subcellularLocation>
        <location evidence="1">Cell membrane</location>
        <topology evidence="1">Multi-pass membrane protein</topology>
    </subcellularLocation>
</comment>
<dbReference type="InterPro" id="IPR003439">
    <property type="entry name" value="ABC_transporter-like_ATP-bd"/>
</dbReference>
<proteinExistence type="predicted"/>
<feature type="transmembrane region" description="Helical" evidence="10">
    <location>
        <begin position="156"/>
        <end position="176"/>
    </location>
</feature>
<dbReference type="SUPFAM" id="SSF52540">
    <property type="entry name" value="P-loop containing nucleoside triphosphate hydrolases"/>
    <property type="match status" value="2"/>
</dbReference>
<evidence type="ECO:0000256" key="7">
    <source>
        <dbReference type="ARBA" id="ARBA00022989"/>
    </source>
</evidence>
<feature type="region of interest" description="Disordered" evidence="9">
    <location>
        <begin position="775"/>
        <end position="795"/>
    </location>
</feature>
<keyword evidence="6" id="KW-0067">ATP-binding</keyword>
<feature type="transmembrane region" description="Helical" evidence="10">
    <location>
        <begin position="129"/>
        <end position="150"/>
    </location>
</feature>
<reference evidence="13 14" key="1">
    <citation type="submission" date="2016-03" db="EMBL/GenBank/DDBJ databases">
        <authorList>
            <person name="Ploux O."/>
        </authorList>
    </citation>
    <scope>NUCLEOTIDE SEQUENCE [LARGE SCALE GENOMIC DNA]</scope>
    <source>
        <strain evidence="13 14">UAMH 11012</strain>
    </source>
</reference>
<feature type="transmembrane region" description="Helical" evidence="10">
    <location>
        <begin position="449"/>
        <end position="474"/>
    </location>
</feature>
<dbReference type="Gene3D" id="1.20.1560.10">
    <property type="entry name" value="ABC transporter type 1, transmembrane domain"/>
    <property type="match status" value="2"/>
</dbReference>
<evidence type="ECO:0000313" key="13">
    <source>
        <dbReference type="EMBL" id="CZR62077.1"/>
    </source>
</evidence>
<sequence length="1364" mass="151117">MYSNSSTLDSLDSFGPTVPGEFDFTLLFQDTILSIAPSVLLLLALPLRIWALRGKPRKVARSHLYENKLLFLVAFACMQAVILGLCATTTHLRTRASIAASVLTLVDAMGLCALSHAEHLYSIRPSAIINVYLLLTLPFDITRCRALWMLGSTKSVAAAFSSAIGIKVMVLITEAIEKRHILLGRYRYSSPEATSGIYSRSFFFWLNNLMRTGFTRVLSNEDLYPIDDDMTSRFLNDRAQETWKAANKDRKRALVWATLKTTRTPLLYCIFPRLCMIGFRYAQPFLLSRTVNFANNSDEPDSIGWGLTAAFGLVFLGLAISNGAYFHMCYRYITTAICQAFQYIHEIWAVPIELAISLYLLNRQLGLAFLAPAAVAIFSTIGILVMSKYMGNAQKIWMEGIQTRVDVTANMLSSMKSVKMLGFTSILTSIIQGLRVAELRLSTLFRKLLCVRVFFGRTLDAASAYTALSLISLLSTPMNVIVMTIPMLNAAMACFERIESFLKSDARRDHRLPLMESEEAKDDSSTISLNNEIPMKTFSSNIQPKDINSSLIVAQNASFAWSLAAQPARRHLCFIIGPVGSGKSTLLKGLLGETPSSQGFVYSNSPATAFVDQTSWIRNGTLQQNILGISTYDEKWYNQVVHSCGLESDIAILPKGHSTQVGSAGISLSGGQKQRLALARAVYAKKELIILDDVFSGLDAETEDHICINLLGKEGLFRQMGTTVLFATHAVQRLSYADHIIALSLTGQIVEQGPFEQLKSAGGYVQSLALKLKVEGSPSPRERNPENTAAGAKSATVLSAEAEEIEISAEDLNRQTGDFAVYKYYFSSIGWASSSMFFGWVVLYGVASKMTEFLLTYWTKAVAERGNEANGFYIGQAGLLGGIAELAMRMVPRSAEVLHARLLKTVMEAPLTFFTKTDTGQTTNRFSQDMTVLDAELPYSLVDLAFSLVVTMMGAALMCISAGYFAATVPPIILIVWVIQKYYLRTSRQIRLLDLEAKSPLYSHFIESLSGLVTIRAFGWGENFQKPYYLLFCIQRWLALVLDLLVMVLAVILMTLVVKLRTEISAGFVGLALLNVMSFNESLAQIIQNWTKLETSIGAIARLMNFSNQTAPENLPGEDEDVSENWPAYGNIEFKNVSASYTANDNRVIRNLDMSIKAGEKIGICGRSGSGKSSLITTLFRMLEVTEDSSITIDGIDITRLPRELVRSRLNAIPQEPFFVRGTVRNNADPYGDHTDANIVSAIQKVHLWAIVSNKGGLDTELDAEFFSHGQRQLFCLARAILGKSKVVILDEATSSVDTKSDELMQQVIRKEFRDCTIIAVAHRLDTIMDFDRIALLSKGELKEFDSPQALMERQSAFRELYNS</sequence>
<feature type="transmembrane region" description="Helical" evidence="10">
    <location>
        <begin position="824"/>
        <end position="847"/>
    </location>
</feature>
<name>A0A1L7XAS8_9HELO</name>
<feature type="transmembrane region" description="Helical" evidence="10">
    <location>
        <begin position="1038"/>
        <end position="1058"/>
    </location>
</feature>
<dbReference type="InterPro" id="IPR017871">
    <property type="entry name" value="ABC_transporter-like_CS"/>
</dbReference>
<dbReference type="SUPFAM" id="SSF90123">
    <property type="entry name" value="ABC transporter transmembrane region"/>
    <property type="match status" value="2"/>
</dbReference>
<evidence type="ECO:0000259" key="12">
    <source>
        <dbReference type="PROSITE" id="PS50929"/>
    </source>
</evidence>
<keyword evidence="8 10" id="KW-0472">Membrane</keyword>
<dbReference type="PANTHER" id="PTHR24223">
    <property type="entry name" value="ATP-BINDING CASSETTE SUB-FAMILY C"/>
    <property type="match status" value="1"/>
</dbReference>
<protein>
    <submittedName>
        <fullName evidence="13">Related to multidrug resistance protein</fullName>
    </submittedName>
</protein>
<dbReference type="FunFam" id="1.20.1560.10:FF:000066">
    <property type="entry name" value="ABC multidrug transporter (Eurofung)"/>
    <property type="match status" value="1"/>
</dbReference>
<evidence type="ECO:0000256" key="8">
    <source>
        <dbReference type="ARBA" id="ARBA00023136"/>
    </source>
</evidence>
<keyword evidence="14" id="KW-1185">Reference proteome</keyword>
<feature type="domain" description="ABC transmembrane type-1" evidence="12">
    <location>
        <begin position="871"/>
        <end position="1095"/>
    </location>
</feature>
<keyword evidence="3" id="KW-1003">Cell membrane</keyword>
<dbReference type="InterPro" id="IPR056227">
    <property type="entry name" value="TMD0_ABC"/>
</dbReference>
<feature type="domain" description="ABC transporter" evidence="11">
    <location>
        <begin position="1132"/>
        <end position="1364"/>
    </location>
</feature>
<keyword evidence="2" id="KW-0813">Transport</keyword>
<dbReference type="InterPro" id="IPR003593">
    <property type="entry name" value="AAA+_ATPase"/>
</dbReference>
<dbReference type="InterPro" id="IPR036640">
    <property type="entry name" value="ABC1_TM_sf"/>
</dbReference>
<feature type="transmembrane region" description="Helical" evidence="10">
    <location>
        <begin position="31"/>
        <end position="49"/>
    </location>
</feature>
<dbReference type="SMART" id="SM00382">
    <property type="entry name" value="AAA"/>
    <property type="match status" value="2"/>
</dbReference>
<dbReference type="GO" id="GO:0005524">
    <property type="term" value="F:ATP binding"/>
    <property type="evidence" value="ECO:0007669"/>
    <property type="project" value="UniProtKB-KW"/>
</dbReference>
<feature type="transmembrane region" description="Helical" evidence="10">
    <location>
        <begin position="266"/>
        <end position="283"/>
    </location>
</feature>
<accession>A0A1L7XAS8</accession>
<feature type="domain" description="ABC transporter" evidence="11">
    <location>
        <begin position="542"/>
        <end position="770"/>
    </location>
</feature>
<evidence type="ECO:0000259" key="11">
    <source>
        <dbReference type="PROSITE" id="PS50893"/>
    </source>
</evidence>
<keyword evidence="5" id="KW-0547">Nucleotide-binding</keyword>
<dbReference type="Pfam" id="PF00664">
    <property type="entry name" value="ABC_membrane"/>
    <property type="match status" value="1"/>
</dbReference>
<feature type="transmembrane region" description="Helical" evidence="10">
    <location>
        <begin position="367"/>
        <end position="386"/>
    </location>
</feature>
<dbReference type="FunFam" id="3.40.50.300:FF:000838">
    <property type="entry name" value="ABC multidrug transporter (Eurofung)"/>
    <property type="match status" value="1"/>
</dbReference>
<evidence type="ECO:0000256" key="2">
    <source>
        <dbReference type="ARBA" id="ARBA00022448"/>
    </source>
</evidence>
<dbReference type="CDD" id="cd03250">
    <property type="entry name" value="ABCC_MRP_domain1"/>
    <property type="match status" value="1"/>
</dbReference>
<evidence type="ECO:0000256" key="4">
    <source>
        <dbReference type="ARBA" id="ARBA00022692"/>
    </source>
</evidence>
<dbReference type="InterPro" id="IPR027417">
    <property type="entry name" value="P-loop_NTPase"/>
</dbReference>
<evidence type="ECO:0000256" key="3">
    <source>
        <dbReference type="ARBA" id="ARBA00022475"/>
    </source>
</evidence>
<dbReference type="InterPro" id="IPR044726">
    <property type="entry name" value="ABCC_6TM_D2"/>
</dbReference>
<dbReference type="InterPro" id="IPR050173">
    <property type="entry name" value="ABC_transporter_C-like"/>
</dbReference>
<feature type="transmembrane region" description="Helical" evidence="10">
    <location>
        <begin position="98"/>
        <end position="117"/>
    </location>
</feature>